<dbReference type="GO" id="GO:0043295">
    <property type="term" value="F:glutathione binding"/>
    <property type="evidence" value="ECO:0007669"/>
    <property type="project" value="TreeGrafter"/>
</dbReference>
<dbReference type="InterPro" id="IPR004045">
    <property type="entry name" value="Glutathione_S-Trfase_N"/>
</dbReference>
<organism evidence="4 5">
    <name type="scientific">Obba rivulosa</name>
    <dbReference type="NCBI Taxonomy" id="1052685"/>
    <lineage>
        <taxon>Eukaryota</taxon>
        <taxon>Fungi</taxon>
        <taxon>Dikarya</taxon>
        <taxon>Basidiomycota</taxon>
        <taxon>Agaricomycotina</taxon>
        <taxon>Agaricomycetes</taxon>
        <taxon>Polyporales</taxon>
        <taxon>Gelatoporiaceae</taxon>
        <taxon>Obba</taxon>
    </lineage>
</organism>
<accession>A0A8E2B353</accession>
<evidence type="ECO:0000259" key="3">
    <source>
        <dbReference type="PROSITE" id="PS50404"/>
    </source>
</evidence>
<proteinExistence type="predicted"/>
<dbReference type="EC" id="2.5.1.18" evidence="1"/>
<dbReference type="AlphaFoldDB" id="A0A8E2B353"/>
<evidence type="ECO:0000313" key="5">
    <source>
        <dbReference type="Proteomes" id="UP000250043"/>
    </source>
</evidence>
<evidence type="ECO:0000313" key="4">
    <source>
        <dbReference type="EMBL" id="OCH92792.1"/>
    </source>
</evidence>
<sequence>VLLVYSWPTFACIRKGACVCKEKNVPIELVSMNIFEGPHRSRGCPAYNASVRVPYIVENGIIFFESRIIGRCIATKYEVQGERVIPDPSGIVKHALFELATAIEQLQFDPFANAGGGLQAISSPCCRNELHVLYIS</sequence>
<dbReference type="SUPFAM" id="SSF52833">
    <property type="entry name" value="Thioredoxin-like"/>
    <property type="match status" value="1"/>
</dbReference>
<gene>
    <name evidence="4" type="ORF">OBBRIDRAFT_726209</name>
</gene>
<dbReference type="EMBL" id="KV722364">
    <property type="protein sequence ID" value="OCH92792.1"/>
    <property type="molecule type" value="Genomic_DNA"/>
</dbReference>
<dbReference type="PROSITE" id="PS50404">
    <property type="entry name" value="GST_NTER"/>
    <property type="match status" value="1"/>
</dbReference>
<reference evidence="4 5" key="1">
    <citation type="submission" date="2016-07" db="EMBL/GenBank/DDBJ databases">
        <title>Draft genome of the white-rot fungus Obba rivulosa 3A-2.</title>
        <authorList>
            <consortium name="DOE Joint Genome Institute"/>
            <person name="Miettinen O."/>
            <person name="Riley R."/>
            <person name="Acob R."/>
            <person name="Barry K."/>
            <person name="Cullen D."/>
            <person name="De Vries R."/>
            <person name="Hainaut M."/>
            <person name="Hatakka A."/>
            <person name="Henrissat B."/>
            <person name="Hilden K."/>
            <person name="Kuo R."/>
            <person name="Labutti K."/>
            <person name="Lipzen A."/>
            <person name="Makela M.R."/>
            <person name="Sandor L."/>
            <person name="Spatafora J.W."/>
            <person name="Grigoriev I.V."/>
            <person name="Hibbett D.S."/>
        </authorList>
    </citation>
    <scope>NUCLEOTIDE SEQUENCE [LARGE SCALE GENOMIC DNA]</scope>
    <source>
        <strain evidence="4 5">3A-2</strain>
    </source>
</reference>
<dbReference type="GO" id="GO:0005737">
    <property type="term" value="C:cytoplasm"/>
    <property type="evidence" value="ECO:0007669"/>
    <property type="project" value="TreeGrafter"/>
</dbReference>
<dbReference type="PANTHER" id="PTHR43900">
    <property type="entry name" value="GLUTATHIONE S-TRANSFERASE RHO"/>
    <property type="match status" value="1"/>
</dbReference>
<dbReference type="GO" id="GO:0006749">
    <property type="term" value="P:glutathione metabolic process"/>
    <property type="evidence" value="ECO:0007669"/>
    <property type="project" value="TreeGrafter"/>
</dbReference>
<evidence type="ECO:0000256" key="1">
    <source>
        <dbReference type="ARBA" id="ARBA00012452"/>
    </source>
</evidence>
<feature type="non-terminal residue" evidence="4">
    <location>
        <position position="1"/>
    </location>
</feature>
<dbReference type="GO" id="GO:0004364">
    <property type="term" value="F:glutathione transferase activity"/>
    <property type="evidence" value="ECO:0007669"/>
    <property type="project" value="UniProtKB-EC"/>
</dbReference>
<name>A0A8E2B353_9APHY</name>
<dbReference type="Proteomes" id="UP000250043">
    <property type="component" value="Unassembled WGS sequence"/>
</dbReference>
<dbReference type="PANTHER" id="PTHR43900:SF3">
    <property type="entry name" value="GLUTATHIONE S-TRANSFERASE RHO"/>
    <property type="match status" value="1"/>
</dbReference>
<feature type="domain" description="GST N-terminal" evidence="3">
    <location>
        <begin position="1"/>
        <end position="81"/>
    </location>
</feature>
<dbReference type="Gene3D" id="3.40.30.10">
    <property type="entry name" value="Glutaredoxin"/>
    <property type="match status" value="1"/>
</dbReference>
<protein>
    <recommendedName>
        <fullName evidence="1">glutathione transferase</fullName>
        <ecNumber evidence="1">2.5.1.18</ecNumber>
    </recommendedName>
</protein>
<keyword evidence="5" id="KW-1185">Reference proteome</keyword>
<evidence type="ECO:0000256" key="2">
    <source>
        <dbReference type="ARBA" id="ARBA00022679"/>
    </source>
</evidence>
<keyword evidence="2" id="KW-0808">Transferase</keyword>
<dbReference type="InterPro" id="IPR036249">
    <property type="entry name" value="Thioredoxin-like_sf"/>
</dbReference>